<sequence>VQSGNESLGVWLIPANNATKPADRAVIYFHGKGGNRGQGRRIKLYKMLANRLNATVVVFDLRGYGDSTGTPWTSGVLEDIRTIVDCTGKMLGNHSLPVYMYGHSLGGPQALYAARYMVKTGRRVPGCILESTFVEFIRAAAQFPMTLPLWFLPVKTRVRLLRPVIEPAIEDPTHFNYHTGEQLLLLRREAPRIPIINFHGLSDWLVSPKNARDLQRLVEGVNYTTVLIKGGGHNDLRTGPRQDQMVAALRGWFPETERFFALN</sequence>
<accession>A0A7J6TBS1</accession>
<gene>
    <name evidence="2" type="primary">ABHD12_2</name>
    <name evidence="2" type="ORF">FOZ62_004339</name>
</gene>
<evidence type="ECO:0000313" key="3">
    <source>
        <dbReference type="Proteomes" id="UP000574390"/>
    </source>
</evidence>
<dbReference type="AlphaFoldDB" id="A0A7J6TBS1"/>
<dbReference type="Pfam" id="PF00561">
    <property type="entry name" value="Abhydrolase_1"/>
    <property type="match status" value="1"/>
</dbReference>
<evidence type="ECO:0000259" key="1">
    <source>
        <dbReference type="Pfam" id="PF00561"/>
    </source>
</evidence>
<proteinExistence type="predicted"/>
<evidence type="ECO:0000313" key="2">
    <source>
        <dbReference type="EMBL" id="KAF4742708.1"/>
    </source>
</evidence>
<dbReference type="PANTHER" id="PTHR12277:SF81">
    <property type="entry name" value="PROTEIN ABHD13"/>
    <property type="match status" value="1"/>
</dbReference>
<protein>
    <submittedName>
        <fullName evidence="2">Monoacylglycerol lipase abhd12</fullName>
    </submittedName>
</protein>
<reference evidence="2 3" key="1">
    <citation type="submission" date="2020-04" db="EMBL/GenBank/DDBJ databases">
        <title>Perkinsus olseni comparative genomics.</title>
        <authorList>
            <person name="Bogema D.R."/>
        </authorList>
    </citation>
    <scope>NUCLEOTIDE SEQUENCE [LARGE SCALE GENOMIC DNA]</scope>
    <source>
        <strain evidence="2">ATCC PRA-205</strain>
    </source>
</reference>
<feature type="domain" description="AB hydrolase-1" evidence="1">
    <location>
        <begin position="25"/>
        <end position="151"/>
    </location>
</feature>
<dbReference type="Gene3D" id="3.40.50.1820">
    <property type="entry name" value="alpha/beta hydrolase"/>
    <property type="match status" value="1"/>
</dbReference>
<dbReference type="PANTHER" id="PTHR12277">
    <property type="entry name" value="ALPHA/BETA HYDROLASE DOMAIN-CONTAINING PROTEIN"/>
    <property type="match status" value="1"/>
</dbReference>
<dbReference type="EMBL" id="JABANM010008381">
    <property type="protein sequence ID" value="KAF4742708.1"/>
    <property type="molecule type" value="Genomic_DNA"/>
</dbReference>
<dbReference type="Proteomes" id="UP000574390">
    <property type="component" value="Unassembled WGS sequence"/>
</dbReference>
<dbReference type="SUPFAM" id="SSF53474">
    <property type="entry name" value="alpha/beta-Hydrolases"/>
    <property type="match status" value="1"/>
</dbReference>
<dbReference type="InterPro" id="IPR000073">
    <property type="entry name" value="AB_hydrolase_1"/>
</dbReference>
<dbReference type="InterPro" id="IPR029058">
    <property type="entry name" value="AB_hydrolase_fold"/>
</dbReference>
<feature type="non-terminal residue" evidence="2">
    <location>
        <position position="263"/>
    </location>
</feature>
<organism evidence="2 3">
    <name type="scientific">Perkinsus olseni</name>
    <name type="common">Perkinsus atlanticus</name>
    <dbReference type="NCBI Taxonomy" id="32597"/>
    <lineage>
        <taxon>Eukaryota</taxon>
        <taxon>Sar</taxon>
        <taxon>Alveolata</taxon>
        <taxon>Perkinsozoa</taxon>
        <taxon>Perkinsea</taxon>
        <taxon>Perkinsida</taxon>
        <taxon>Perkinsidae</taxon>
        <taxon>Perkinsus</taxon>
    </lineage>
</organism>
<comment type="caution">
    <text evidence="2">The sequence shown here is derived from an EMBL/GenBank/DDBJ whole genome shotgun (WGS) entry which is preliminary data.</text>
</comment>
<name>A0A7J6TBS1_PEROL</name>